<evidence type="ECO:0000256" key="1">
    <source>
        <dbReference type="ARBA" id="ARBA00004173"/>
    </source>
</evidence>
<name>A0ABY7CWG8_9BASI</name>
<organism evidence="2 3">
    <name type="scientific">Puccinia triticina</name>
    <dbReference type="NCBI Taxonomy" id="208348"/>
    <lineage>
        <taxon>Eukaryota</taxon>
        <taxon>Fungi</taxon>
        <taxon>Dikarya</taxon>
        <taxon>Basidiomycota</taxon>
        <taxon>Pucciniomycotina</taxon>
        <taxon>Pucciniomycetes</taxon>
        <taxon>Pucciniales</taxon>
        <taxon>Pucciniaceae</taxon>
        <taxon>Puccinia</taxon>
    </lineage>
</organism>
<gene>
    <name evidence="2" type="ORF">PtA15_11A256</name>
</gene>
<protein>
    <submittedName>
        <fullName evidence="2">Uncharacterized protein</fullName>
    </submittedName>
</protein>
<comment type="subcellular location">
    <subcellularLocation>
        <location evidence="1">Mitochondrion</location>
    </subcellularLocation>
</comment>
<proteinExistence type="predicted"/>
<dbReference type="GeneID" id="77802040"/>
<evidence type="ECO:0000313" key="2">
    <source>
        <dbReference type="EMBL" id="WAQ89566.1"/>
    </source>
</evidence>
<dbReference type="Proteomes" id="UP001164743">
    <property type="component" value="Chromosome 11A"/>
</dbReference>
<evidence type="ECO:0000313" key="3">
    <source>
        <dbReference type="Proteomes" id="UP001164743"/>
    </source>
</evidence>
<dbReference type="Gene3D" id="3.40.50.1220">
    <property type="entry name" value="TPP-binding domain"/>
    <property type="match status" value="1"/>
</dbReference>
<dbReference type="SUPFAM" id="SSF52467">
    <property type="entry name" value="DHS-like NAD/FAD-binding domain"/>
    <property type="match status" value="1"/>
</dbReference>
<keyword evidence="3" id="KW-1185">Reference proteome</keyword>
<sequence length="198" mass="21471">MTVPLLTPQNPANTGAATVTAFPFSKARMRYKEDRRPTIPEPLKDEFLLDLLAPAEAHFHANPGGVSKPPCYQSTQPSHMLGMHGSAYANLAMPDADVLTALGGRFDDRWSISPSLQPQPITLSTQPIPRQSLFFSIIIHQAPQPTRPCQQCTELIGPSRPPARSRLPFSVVTLAVQDPVGVVSDAEQGDDNSRVDPA</sequence>
<reference evidence="2" key="1">
    <citation type="submission" date="2022-10" db="EMBL/GenBank/DDBJ databases">
        <title>Puccinia triticina Genome sequencing and assembly.</title>
        <authorList>
            <person name="Li C."/>
        </authorList>
    </citation>
    <scope>NUCLEOTIDE SEQUENCE</scope>
    <source>
        <strain evidence="2">Pt15</strain>
    </source>
</reference>
<dbReference type="RefSeq" id="XP_053025121.1">
    <property type="nucleotide sequence ID" value="XM_053161145.1"/>
</dbReference>
<dbReference type="EMBL" id="CP110431">
    <property type="protein sequence ID" value="WAQ89566.1"/>
    <property type="molecule type" value="Genomic_DNA"/>
</dbReference>
<accession>A0ABY7CWG8</accession>
<dbReference type="InterPro" id="IPR029035">
    <property type="entry name" value="DHS-like_NAD/FAD-binding_dom"/>
</dbReference>